<dbReference type="EMBL" id="BOSE01000006">
    <property type="protein sequence ID" value="GIP17720.1"/>
    <property type="molecule type" value="Genomic_DNA"/>
</dbReference>
<evidence type="ECO:0000256" key="4">
    <source>
        <dbReference type="ARBA" id="ARBA00023163"/>
    </source>
</evidence>
<sequence length="355" mass="40639">MKSMPLYKQIQEDIRYMIRSGKLRAGDRVPSETELMEHYHVSKITTKNAINGLVEEGVLVRHRGKGTFVKHIDDDNESMSRYKGLIGLILPCMKTKVDQHIINAVEQYVRENGYHLLIKITQESALEESRAIEDLMHLRVKGLIIFPIEQEMYNNDILRLSLDRFPLVLIDRYMKEIETYSASANNLDGAYQAVNYLLRKGHEHIAFVTVNVTNSATTDRAQGFEKAFLERNLSINKNLWCMLSIADIASGNGVFMIQEFLKEHPQITAVFTVNAELTHYAHRAIQLLGQSSGRSLELVSFDQSELPDVSYVKQNVEEMCKVTVDMLLEQIQGTYNPRRVAVPVTLFHKNILNKI</sequence>
<accession>A0A920CYS6</accession>
<dbReference type="InterPro" id="IPR000524">
    <property type="entry name" value="Tscrpt_reg_HTH_GntR"/>
</dbReference>
<dbReference type="InterPro" id="IPR036390">
    <property type="entry name" value="WH_DNA-bd_sf"/>
</dbReference>
<dbReference type="GO" id="GO:0000976">
    <property type="term" value="F:transcription cis-regulatory region binding"/>
    <property type="evidence" value="ECO:0007669"/>
    <property type="project" value="TreeGrafter"/>
</dbReference>
<reference evidence="6" key="1">
    <citation type="submission" date="2021-03" db="EMBL/GenBank/DDBJ databases">
        <title>Antimicrobial resistance genes in bacteria isolated from Japanese honey, and their potential for conferring macrolide and lincosamide resistance in the American foulbrood pathogen Paenibacillus larvae.</title>
        <authorList>
            <person name="Okamoto M."/>
            <person name="Kumagai M."/>
            <person name="Kanamori H."/>
            <person name="Takamatsu D."/>
        </authorList>
    </citation>
    <scope>NUCLEOTIDE SEQUENCE</scope>
    <source>
        <strain evidence="6">J40TS1</strain>
    </source>
</reference>
<dbReference type="PANTHER" id="PTHR30146:SF95">
    <property type="entry name" value="RIBOSE OPERON REPRESSOR"/>
    <property type="match status" value="1"/>
</dbReference>
<evidence type="ECO:0000259" key="5">
    <source>
        <dbReference type="PROSITE" id="PS50949"/>
    </source>
</evidence>
<keyword evidence="2" id="KW-0805">Transcription regulation</keyword>
<dbReference type="InterPro" id="IPR036388">
    <property type="entry name" value="WH-like_DNA-bd_sf"/>
</dbReference>
<evidence type="ECO:0000313" key="7">
    <source>
        <dbReference type="Proteomes" id="UP000683139"/>
    </source>
</evidence>
<keyword evidence="1" id="KW-0678">Repressor</keyword>
<evidence type="ECO:0000313" key="6">
    <source>
        <dbReference type="EMBL" id="GIP17720.1"/>
    </source>
</evidence>
<dbReference type="Gene3D" id="1.10.10.10">
    <property type="entry name" value="Winged helix-like DNA-binding domain superfamily/Winged helix DNA-binding domain"/>
    <property type="match status" value="1"/>
</dbReference>
<proteinExistence type="predicted"/>
<dbReference type="SMART" id="SM00345">
    <property type="entry name" value="HTH_GNTR"/>
    <property type="match status" value="1"/>
</dbReference>
<keyword evidence="4" id="KW-0804">Transcription</keyword>
<dbReference type="InterPro" id="IPR028082">
    <property type="entry name" value="Peripla_BP_I"/>
</dbReference>
<keyword evidence="3" id="KW-0238">DNA-binding</keyword>
<gene>
    <name evidence="6" type="primary">rliB</name>
    <name evidence="6" type="ORF">J40TS1_33620</name>
</gene>
<dbReference type="CDD" id="cd07377">
    <property type="entry name" value="WHTH_GntR"/>
    <property type="match status" value="1"/>
</dbReference>
<dbReference type="InterPro" id="IPR046335">
    <property type="entry name" value="LacI/GalR-like_sensor"/>
</dbReference>
<dbReference type="Pfam" id="PF00392">
    <property type="entry name" value="GntR"/>
    <property type="match status" value="1"/>
</dbReference>
<protein>
    <submittedName>
        <fullName evidence="6">Transcriptional regulator</fullName>
    </submittedName>
</protein>
<dbReference type="Proteomes" id="UP000683139">
    <property type="component" value="Unassembled WGS sequence"/>
</dbReference>
<dbReference type="Gene3D" id="3.40.50.2300">
    <property type="match status" value="2"/>
</dbReference>
<dbReference type="PROSITE" id="PS50949">
    <property type="entry name" value="HTH_GNTR"/>
    <property type="match status" value="1"/>
</dbReference>
<feature type="domain" description="HTH gntR-type" evidence="5">
    <location>
        <begin position="4"/>
        <end position="72"/>
    </location>
</feature>
<dbReference type="Pfam" id="PF13377">
    <property type="entry name" value="Peripla_BP_3"/>
    <property type="match status" value="1"/>
</dbReference>
<dbReference type="GO" id="GO:0003700">
    <property type="term" value="F:DNA-binding transcription factor activity"/>
    <property type="evidence" value="ECO:0007669"/>
    <property type="project" value="InterPro"/>
</dbReference>
<dbReference type="PANTHER" id="PTHR30146">
    <property type="entry name" value="LACI-RELATED TRANSCRIPTIONAL REPRESSOR"/>
    <property type="match status" value="1"/>
</dbReference>
<dbReference type="CDD" id="cd06267">
    <property type="entry name" value="PBP1_LacI_sugar_binding-like"/>
    <property type="match status" value="1"/>
</dbReference>
<evidence type="ECO:0000256" key="1">
    <source>
        <dbReference type="ARBA" id="ARBA00022491"/>
    </source>
</evidence>
<comment type="caution">
    <text evidence="6">The sequence shown here is derived from an EMBL/GenBank/DDBJ whole genome shotgun (WGS) entry which is preliminary data.</text>
</comment>
<dbReference type="SUPFAM" id="SSF53822">
    <property type="entry name" value="Periplasmic binding protein-like I"/>
    <property type="match status" value="1"/>
</dbReference>
<name>A0A920CYS6_9BACL</name>
<evidence type="ECO:0000256" key="2">
    <source>
        <dbReference type="ARBA" id="ARBA00023015"/>
    </source>
</evidence>
<dbReference type="AlphaFoldDB" id="A0A920CYS6"/>
<organism evidence="6 7">
    <name type="scientific">Paenibacillus montaniterrae</name>
    <dbReference type="NCBI Taxonomy" id="429341"/>
    <lineage>
        <taxon>Bacteria</taxon>
        <taxon>Bacillati</taxon>
        <taxon>Bacillota</taxon>
        <taxon>Bacilli</taxon>
        <taxon>Bacillales</taxon>
        <taxon>Paenibacillaceae</taxon>
        <taxon>Paenibacillus</taxon>
    </lineage>
</organism>
<dbReference type="FunFam" id="1.10.10.10:FF:000079">
    <property type="entry name" value="GntR family transcriptional regulator"/>
    <property type="match status" value="1"/>
</dbReference>
<dbReference type="SUPFAM" id="SSF46785">
    <property type="entry name" value="Winged helix' DNA-binding domain"/>
    <property type="match status" value="1"/>
</dbReference>
<evidence type="ECO:0000256" key="3">
    <source>
        <dbReference type="ARBA" id="ARBA00023125"/>
    </source>
</evidence>
<keyword evidence="7" id="KW-1185">Reference proteome</keyword>